<feature type="transmembrane region" description="Helical" evidence="11">
    <location>
        <begin position="814"/>
        <end position="831"/>
    </location>
</feature>
<dbReference type="GO" id="GO:0009678">
    <property type="term" value="F:diphosphate hydrolysis-driven proton transmembrane transporter activity"/>
    <property type="evidence" value="ECO:0007669"/>
    <property type="project" value="UniProtKB-EC"/>
</dbReference>
<keyword evidence="8" id="KW-0406">Ion transport</keyword>
<feature type="compositionally biased region" description="Basic and acidic residues" evidence="10">
    <location>
        <begin position="135"/>
        <end position="147"/>
    </location>
</feature>
<protein>
    <recommendedName>
        <fullName evidence="2">H(+)-exporting diphosphatase</fullName>
        <ecNumber evidence="2">7.1.3.1</ecNumber>
    </recommendedName>
</protein>
<feature type="region of interest" description="Disordered" evidence="10">
    <location>
        <begin position="206"/>
        <end position="235"/>
    </location>
</feature>
<evidence type="ECO:0000256" key="10">
    <source>
        <dbReference type="SAM" id="MobiDB-lite"/>
    </source>
</evidence>
<dbReference type="InterPro" id="IPR013083">
    <property type="entry name" value="Znf_RING/FYVE/PHD"/>
</dbReference>
<feature type="transmembrane region" description="Helical" evidence="11">
    <location>
        <begin position="1348"/>
        <end position="1370"/>
    </location>
</feature>
<feature type="transmembrane region" description="Helical" evidence="11">
    <location>
        <begin position="1551"/>
        <end position="1574"/>
    </location>
</feature>
<dbReference type="NCBIfam" id="NF001960">
    <property type="entry name" value="PRK00733.3-5"/>
    <property type="match status" value="1"/>
</dbReference>
<feature type="transmembrane region" description="Helical" evidence="11">
    <location>
        <begin position="861"/>
        <end position="883"/>
    </location>
</feature>
<keyword evidence="9 11" id="KW-0472">Membrane</keyword>
<dbReference type="EC" id="7.1.3.1" evidence="2"/>
<keyword evidence="4 11" id="KW-0812">Transmembrane</keyword>
<feature type="transmembrane region" description="Helical" evidence="11">
    <location>
        <begin position="1083"/>
        <end position="1103"/>
    </location>
</feature>
<dbReference type="GO" id="GO:0016020">
    <property type="term" value="C:membrane"/>
    <property type="evidence" value="ECO:0007669"/>
    <property type="project" value="InterPro"/>
</dbReference>
<keyword evidence="5" id="KW-0460">Magnesium</keyword>
<evidence type="ECO:0000313" key="12">
    <source>
        <dbReference type="EMBL" id="KAH0463195.1"/>
    </source>
</evidence>
<accession>A0AAV7H4S0</accession>
<reference evidence="12 13" key="1">
    <citation type="journal article" date="2021" name="Hortic Res">
        <title>Chromosome-scale assembly of the Dendrobium chrysotoxum genome enhances the understanding of orchid evolution.</title>
        <authorList>
            <person name="Zhang Y."/>
            <person name="Zhang G.Q."/>
            <person name="Zhang D."/>
            <person name="Liu X.D."/>
            <person name="Xu X.Y."/>
            <person name="Sun W.H."/>
            <person name="Yu X."/>
            <person name="Zhu X."/>
            <person name="Wang Z.W."/>
            <person name="Zhao X."/>
            <person name="Zhong W.Y."/>
            <person name="Chen H."/>
            <person name="Yin W.L."/>
            <person name="Huang T."/>
            <person name="Niu S.C."/>
            <person name="Liu Z.J."/>
        </authorList>
    </citation>
    <scope>NUCLEOTIDE SEQUENCE [LARGE SCALE GENOMIC DNA]</scope>
    <source>
        <strain evidence="12">Lindl</strain>
    </source>
</reference>
<comment type="subcellular location">
    <subcellularLocation>
        <location evidence="1">Endomembrane system</location>
        <topology evidence="1">Multi-pass membrane protein</topology>
    </subcellularLocation>
</comment>
<dbReference type="EMBL" id="JAGFBR010000008">
    <property type="protein sequence ID" value="KAH0463195.1"/>
    <property type="molecule type" value="Genomic_DNA"/>
</dbReference>
<sequence length="1649" mass="179005">MDSDMVMEVPDTPERAALTRSVSESSSRNCGIKDKPSSSNQYLEPKPMIRTYSRQMKNCGPHDFNGKCIIPVDDDFLFSQARIARVISDIPANRKIHSSNCSPKRGQSGGLNENETNPKAIDLSQESPVRCRSSRNKEEKHLSWRTERNQITGYGKLSVKSSTSMEGLRKDRNNEDNSLKEFVSFCGTNVAENVKCHARVVSSGKEKMIAQQVNSRTRDEQLKSKHPEIGLTQRDVQQKKLSNGNNNSQAEPYYEELRNLANQGASSSPIVTNYDIEIGDGPANLSQFITRQENHRHQELGLHPKNAGHRRLVRNGCISPFNIARNKNDAKAKGIEEGRVISSKIPINNSSKSRHHFSFEGRTTDKGKGKEVMNDEFLASSQHVVVVPPYRRSCLMPQKEVFSDMDYDSGRIQIDGYAATNKQEGSSSLLPSSHAACISETENMSSHLSSSRGEIAKGCTKYAPSVTDISEEDTSQSGQNITGVQGCFKLNSEAPQLTGKRKINFTHSSAGECSNSAVDSPRISYDRTSLKHSFPRSTRSRKSVKVDNSLAPIVEIDELDGNTQVENHELSDESIARSIQLESDEVLARQLQEQFYLESPPVGATEVESTIGWSLLQEEDDLHAFQRRRNQSHQREALRPALLGRPIFRHPSTRMTARARAENRTGRIRRNISRPTMSLEERLDFLEALEAAFEHGNDMETPDHFLGFQRDFNEDDYEMLLALDENNHNVGATERQINSLPQSVSQNTDSEEACAVCLETPVVGDAIRHLPCLHKFHKDQSCSAIVEVMPSQSSSRSVLIGTGKITGISLARDLAAVRIFPYLLLTIFQIFTRINGRVLAVLLLLALGAVLYVGAATSPIVVFVFSICIAAFIFSVYLTRWVLAKDEGPPEMSQISDAIRDGAEGFFRTQYGTISKMAVLLALVILSIYLFRSTTPQQESSGLGRSTIAFITVAAFLLGALCSGIAGYVGMWVSVRANVRVSSAARRSAREALQIAVRAGGLSAMVVVGLAVIGVAILYATFYIWLGVDSPGSMKVVDSKETLSWLRVHCFGLACFDLDCFSIDCFGLTSCHDEFLIMSLGQAIMPLLLVGYGFGASFVALFAQLGGGIFTKAADVGADLVGKVEQGIPEDDPRNPAVIADLVGDNVGDCAARGADLFESIAAEIISAMILGGTMAQHCKIEDPSGFILFPLVVHSFDLVVSSVGILSIRGTRELGCKLPVEDPMVILQKGYSVTIVLAVIAFGVSTRWLLYTEQAPSAWLNFALCGLVGIITAYAFVWISKYYTDYKYEPVRTLALSSATGHGTNIIAGVSLGLESTALPVLVISLAIISAYWLGQTSGLMDEIGSPTGGLFGTAVATMGMLSTAAYVLTMDMFGPIADNAGGIVEMGQQPESVREITDVLDAVGNTTKATTKGFAIGSAALASFLLFSAYMDEVAAFSHLPFKQVDIAIPEVFIGGLLGSMLIFVFSAWACAAVGKTAQEVVNEVRRQFIERPGIMEYKEKPDYGRCVSIVASASLKEMIKPGVLVIVSPIIIGFLFKMLGQFTGQPLLGAKVVASLLMFATVSGILMALFLNTAGGAWDNAKKFIETGALGGKGSDCHKAAVTGDTFNCGSPGSVGDPFKDTAGPSLHVLIKMLATITLVMAPVFL</sequence>
<dbReference type="PANTHER" id="PTHR31998">
    <property type="entry name" value="K(+)-INSENSITIVE PYROPHOSPHATE-ENERGIZED PROTON PUMP"/>
    <property type="match status" value="1"/>
</dbReference>
<feature type="transmembrane region" description="Helical" evidence="11">
    <location>
        <begin position="1454"/>
        <end position="1477"/>
    </location>
</feature>
<feature type="transmembrane region" description="Helical" evidence="11">
    <location>
        <begin position="838"/>
        <end position="855"/>
    </location>
</feature>
<dbReference type="SUPFAM" id="SSF57850">
    <property type="entry name" value="RING/U-box"/>
    <property type="match status" value="1"/>
</dbReference>
<evidence type="ECO:0000256" key="2">
    <source>
        <dbReference type="ARBA" id="ARBA00013242"/>
    </source>
</evidence>
<evidence type="ECO:0000256" key="9">
    <source>
        <dbReference type="ARBA" id="ARBA00023136"/>
    </source>
</evidence>
<keyword evidence="7 11" id="KW-1133">Transmembrane helix</keyword>
<evidence type="ECO:0000256" key="11">
    <source>
        <dbReference type="SAM" id="Phobius"/>
    </source>
</evidence>
<feature type="transmembrane region" description="Helical" evidence="11">
    <location>
        <begin position="995"/>
        <end position="1026"/>
    </location>
</feature>
<dbReference type="GO" id="GO:0004427">
    <property type="term" value="F:inorganic diphosphate phosphatase activity"/>
    <property type="evidence" value="ECO:0007669"/>
    <property type="project" value="InterPro"/>
</dbReference>
<evidence type="ECO:0000256" key="5">
    <source>
        <dbReference type="ARBA" id="ARBA00022842"/>
    </source>
</evidence>
<dbReference type="HAMAP" id="MF_01129">
    <property type="entry name" value="PPase_energized_pump"/>
    <property type="match status" value="1"/>
</dbReference>
<evidence type="ECO:0000256" key="1">
    <source>
        <dbReference type="ARBA" id="ARBA00004127"/>
    </source>
</evidence>
<feature type="region of interest" description="Disordered" evidence="10">
    <location>
        <begin position="1"/>
        <end position="44"/>
    </location>
</feature>
<name>A0AAV7H4S0_DENCH</name>
<feature type="transmembrane region" description="Helical" evidence="11">
    <location>
        <begin position="1318"/>
        <end position="1336"/>
    </location>
</feature>
<evidence type="ECO:0000313" key="13">
    <source>
        <dbReference type="Proteomes" id="UP000775213"/>
    </source>
</evidence>
<feature type="transmembrane region" description="Helical" evidence="11">
    <location>
        <begin position="947"/>
        <end position="974"/>
    </location>
</feature>
<evidence type="ECO:0000256" key="7">
    <source>
        <dbReference type="ARBA" id="ARBA00022989"/>
    </source>
</evidence>
<feature type="transmembrane region" description="Helical" evidence="11">
    <location>
        <begin position="1521"/>
        <end position="1539"/>
    </location>
</feature>
<dbReference type="Gene3D" id="3.30.40.10">
    <property type="entry name" value="Zinc/RING finger domain, C3HC4 (zinc finger)"/>
    <property type="match status" value="1"/>
</dbReference>
<feature type="compositionally biased region" description="Basic and acidic residues" evidence="10">
    <location>
        <begin position="216"/>
        <end position="228"/>
    </location>
</feature>
<keyword evidence="13" id="KW-1185">Reference proteome</keyword>
<feature type="transmembrane region" description="Helical" evidence="11">
    <location>
        <begin position="917"/>
        <end position="935"/>
    </location>
</feature>
<feature type="transmembrane region" description="Helical" evidence="11">
    <location>
        <begin position="1231"/>
        <end position="1252"/>
    </location>
</feature>
<keyword evidence="6" id="KW-1278">Translocase</keyword>
<dbReference type="InterPro" id="IPR004131">
    <property type="entry name" value="PPase-energised_H-pump"/>
</dbReference>
<organism evidence="12 13">
    <name type="scientific">Dendrobium chrysotoxum</name>
    <name type="common">Orchid</name>
    <dbReference type="NCBI Taxonomy" id="161865"/>
    <lineage>
        <taxon>Eukaryota</taxon>
        <taxon>Viridiplantae</taxon>
        <taxon>Streptophyta</taxon>
        <taxon>Embryophyta</taxon>
        <taxon>Tracheophyta</taxon>
        <taxon>Spermatophyta</taxon>
        <taxon>Magnoliopsida</taxon>
        <taxon>Liliopsida</taxon>
        <taxon>Asparagales</taxon>
        <taxon>Orchidaceae</taxon>
        <taxon>Epidendroideae</taxon>
        <taxon>Malaxideae</taxon>
        <taxon>Dendrobiinae</taxon>
        <taxon>Dendrobium</taxon>
    </lineage>
</organism>
<keyword evidence="3" id="KW-0813">Transport</keyword>
<comment type="caution">
    <text evidence="12">The sequence shown here is derived from an EMBL/GenBank/DDBJ whole genome shotgun (WGS) entry which is preliminary data.</text>
</comment>
<feature type="transmembrane region" description="Helical" evidence="11">
    <location>
        <begin position="1415"/>
        <end position="1433"/>
    </location>
</feature>
<gene>
    <name evidence="12" type="ORF">IEQ34_007777</name>
</gene>
<dbReference type="GO" id="GO:0012505">
    <property type="term" value="C:endomembrane system"/>
    <property type="evidence" value="ECO:0007669"/>
    <property type="project" value="UniProtKB-SubCell"/>
</dbReference>
<dbReference type="Proteomes" id="UP000775213">
    <property type="component" value="Unassembled WGS sequence"/>
</dbReference>
<evidence type="ECO:0000256" key="3">
    <source>
        <dbReference type="ARBA" id="ARBA00022448"/>
    </source>
</evidence>
<evidence type="ECO:0000256" key="6">
    <source>
        <dbReference type="ARBA" id="ARBA00022967"/>
    </source>
</evidence>
<evidence type="ECO:0000256" key="8">
    <source>
        <dbReference type="ARBA" id="ARBA00023065"/>
    </source>
</evidence>
<feature type="compositionally biased region" description="Polar residues" evidence="10">
    <location>
        <begin position="20"/>
        <end position="29"/>
    </location>
</feature>
<feature type="transmembrane region" description="Helical" evidence="11">
    <location>
        <begin position="1259"/>
        <end position="1280"/>
    </location>
</feature>
<proteinExistence type="inferred from homology"/>
<feature type="region of interest" description="Disordered" evidence="10">
    <location>
        <begin position="95"/>
        <end position="147"/>
    </location>
</feature>
<evidence type="ECO:0000256" key="4">
    <source>
        <dbReference type="ARBA" id="ARBA00022692"/>
    </source>
</evidence>
<dbReference type="Pfam" id="PF03030">
    <property type="entry name" value="H_PPase"/>
    <property type="match status" value="1"/>
</dbReference>